<evidence type="ECO:0000256" key="1">
    <source>
        <dbReference type="SAM" id="MobiDB-lite"/>
    </source>
</evidence>
<gene>
    <name evidence="2" type="ORF">B0A52_09589</name>
</gene>
<feature type="region of interest" description="Disordered" evidence="1">
    <location>
        <begin position="780"/>
        <end position="811"/>
    </location>
</feature>
<name>A0A438MVE3_EXOME</name>
<organism evidence="2 3">
    <name type="scientific">Exophiala mesophila</name>
    <name type="common">Black yeast-like fungus</name>
    <dbReference type="NCBI Taxonomy" id="212818"/>
    <lineage>
        <taxon>Eukaryota</taxon>
        <taxon>Fungi</taxon>
        <taxon>Dikarya</taxon>
        <taxon>Ascomycota</taxon>
        <taxon>Pezizomycotina</taxon>
        <taxon>Eurotiomycetes</taxon>
        <taxon>Chaetothyriomycetidae</taxon>
        <taxon>Chaetothyriales</taxon>
        <taxon>Herpotrichiellaceae</taxon>
        <taxon>Exophiala</taxon>
    </lineage>
</organism>
<feature type="region of interest" description="Disordered" evidence="1">
    <location>
        <begin position="197"/>
        <end position="239"/>
    </location>
</feature>
<feature type="compositionally biased region" description="Pro residues" evidence="1">
    <location>
        <begin position="439"/>
        <end position="455"/>
    </location>
</feature>
<evidence type="ECO:0000313" key="2">
    <source>
        <dbReference type="EMBL" id="RVX66859.1"/>
    </source>
</evidence>
<protein>
    <submittedName>
        <fullName evidence="2">Uncharacterized protein</fullName>
    </submittedName>
</protein>
<dbReference type="Proteomes" id="UP000288859">
    <property type="component" value="Unassembled WGS sequence"/>
</dbReference>
<dbReference type="OrthoDB" id="5401902at2759"/>
<dbReference type="EMBL" id="NAJM01000055">
    <property type="protein sequence ID" value="RVX66859.1"/>
    <property type="molecule type" value="Genomic_DNA"/>
</dbReference>
<dbReference type="AlphaFoldDB" id="A0A438MVE3"/>
<comment type="caution">
    <text evidence="2">The sequence shown here is derived from an EMBL/GenBank/DDBJ whole genome shotgun (WGS) entry which is preliminary data.</text>
</comment>
<feature type="compositionally biased region" description="Basic and acidic residues" evidence="1">
    <location>
        <begin position="456"/>
        <end position="475"/>
    </location>
</feature>
<feature type="compositionally biased region" description="Polar residues" evidence="1">
    <location>
        <begin position="801"/>
        <end position="811"/>
    </location>
</feature>
<reference evidence="2 3" key="1">
    <citation type="submission" date="2017-03" db="EMBL/GenBank/DDBJ databases">
        <title>Genomes of endolithic fungi from Antarctica.</title>
        <authorList>
            <person name="Coleine C."/>
            <person name="Masonjones S."/>
            <person name="Stajich J.E."/>
        </authorList>
    </citation>
    <scope>NUCLEOTIDE SEQUENCE [LARGE SCALE GENOMIC DNA]</scope>
    <source>
        <strain evidence="2 3">CCFEE 6314</strain>
    </source>
</reference>
<feature type="region of interest" description="Disordered" evidence="1">
    <location>
        <begin position="436"/>
        <end position="488"/>
    </location>
</feature>
<dbReference type="VEuPathDB" id="FungiDB:PV10_05036"/>
<evidence type="ECO:0000313" key="3">
    <source>
        <dbReference type="Proteomes" id="UP000288859"/>
    </source>
</evidence>
<feature type="region of interest" description="Disordered" evidence="1">
    <location>
        <begin position="500"/>
        <end position="556"/>
    </location>
</feature>
<feature type="region of interest" description="Disordered" evidence="1">
    <location>
        <begin position="116"/>
        <end position="154"/>
    </location>
</feature>
<proteinExistence type="predicted"/>
<accession>A0A438MVE3</accession>
<feature type="compositionally biased region" description="Polar residues" evidence="1">
    <location>
        <begin position="519"/>
        <end position="532"/>
    </location>
</feature>
<feature type="compositionally biased region" description="Pro residues" evidence="1">
    <location>
        <begin position="218"/>
        <end position="230"/>
    </location>
</feature>
<sequence length="811" mass="89136">MTNEIRDSSSRRRRRYSVTRLLELAPRAVTASFDLSKFTYDAARAGVVPPLGACAMLGRRTVSDQPRNWSRESGSSQEECIVYVGNRVTQPERQPVNAPSDNLAQKNKGFARFLQKHSSPTHQRVTAGGRIVPMEQRPRPPVFSLPSNDTTTLDLPREKATDEAHDLHQKEVEENGGSDIQATFGTMVQPHFHSAAETLDGKPGPGLGAGLDLQILPSPDPLSPLSPNPTQPSGFPLLSAPSMFSGQSFDAYGLPTPPLYPAPVMTFNSVMNTTGAPYCMPGYTVTATPYAEMSGFANAQPVLDHQNFYLYCHQMLLNAVASFEEFDKQLKSLDRHRAMNKLEPNQKEQRVMVTQLRAEAKQKITHWERCLANATPLALEQPALQQSKVLNVQAPAYVPLASPVKSVMPMSASTSNGPKTESFYSSVHVNKAAPKRIPIVPPTAPPPPQRQAPPPAEHESVKAIESKPEVDEWGVRKGRAPPHIEREQNRMLEAILRENKKSSRGSQPNSAGSVAPVTSAGSSFHARSSENLPQPGADDDDMDNAEWLRPNPGRAPPLVEAYYERQLDAMRLPQGWVADIELPDGTITRVPGRNLQRPPSFEMDEFESQYWTKRPVLTKDVTKRFVRLHDMRHVQSSDMAHSTASLSNLSFDSDTQMKETTNGIFSTNSSQSSRQHKPLAPLLVETSPNAVAVKQTSALGSPTWTQWAHSSSPWVTEGHSWSWQDGESSLDAHANKGYSSVAVQNVHALGRLPHMMDGTWDGQRRSAKTLLTAAGKLRSPKLVHRPSPTGGVWYGPHSRGVGNNDTNNEGN</sequence>